<accession>A0A9N9BQ84</accession>
<gene>
    <name evidence="1" type="ORF">RFULGI_LOCUS5573</name>
</gene>
<proteinExistence type="predicted"/>
<keyword evidence="2" id="KW-1185">Reference proteome</keyword>
<dbReference type="Proteomes" id="UP000789396">
    <property type="component" value="Unassembled WGS sequence"/>
</dbReference>
<dbReference type="OrthoDB" id="5784at2759"/>
<organism evidence="1 2">
    <name type="scientific">Racocetra fulgida</name>
    <dbReference type="NCBI Taxonomy" id="60492"/>
    <lineage>
        <taxon>Eukaryota</taxon>
        <taxon>Fungi</taxon>
        <taxon>Fungi incertae sedis</taxon>
        <taxon>Mucoromycota</taxon>
        <taxon>Glomeromycotina</taxon>
        <taxon>Glomeromycetes</taxon>
        <taxon>Diversisporales</taxon>
        <taxon>Gigasporaceae</taxon>
        <taxon>Racocetra</taxon>
    </lineage>
</organism>
<evidence type="ECO:0000313" key="2">
    <source>
        <dbReference type="Proteomes" id="UP000789396"/>
    </source>
</evidence>
<dbReference type="AlphaFoldDB" id="A0A9N9BQ84"/>
<dbReference type="EMBL" id="CAJVPZ010006456">
    <property type="protein sequence ID" value="CAG8573909.1"/>
    <property type="molecule type" value="Genomic_DNA"/>
</dbReference>
<protein>
    <submittedName>
        <fullName evidence="1">17171_t:CDS:1</fullName>
    </submittedName>
</protein>
<reference evidence="1" key="1">
    <citation type="submission" date="2021-06" db="EMBL/GenBank/DDBJ databases">
        <authorList>
            <person name="Kallberg Y."/>
            <person name="Tangrot J."/>
            <person name="Rosling A."/>
        </authorList>
    </citation>
    <scope>NUCLEOTIDE SEQUENCE</scope>
    <source>
        <strain evidence="1">IN212</strain>
    </source>
</reference>
<name>A0A9N9BQ84_9GLOM</name>
<sequence>MVFGAFPSLHSACAIIQTLFISYTLPKSRGVYAIVTFWFAWDWLPPVNITNNSDDSDDNVDSTLLIQNNNSNVSIPCIEPNVKVFNSDCNEFKVEIANLSL</sequence>
<evidence type="ECO:0000313" key="1">
    <source>
        <dbReference type="EMBL" id="CAG8573909.1"/>
    </source>
</evidence>
<comment type="caution">
    <text evidence="1">The sequence shown here is derived from an EMBL/GenBank/DDBJ whole genome shotgun (WGS) entry which is preliminary data.</text>
</comment>